<keyword evidence="1" id="KW-0812">Transmembrane</keyword>
<name>A0A418KUH0_9ACTN</name>
<gene>
    <name evidence="2" type="ORF">DY240_05830</name>
</gene>
<reference evidence="2 3" key="1">
    <citation type="submission" date="2018-09" db="EMBL/GenBank/DDBJ databases">
        <title>Isolation, diversity and antifungal activity of actinobacteria from wheat.</title>
        <authorList>
            <person name="Han C."/>
        </authorList>
    </citation>
    <scope>NUCLEOTIDE SEQUENCE [LARGE SCALE GENOMIC DNA]</scope>
    <source>
        <strain evidence="2 3">NEAU-YY265</strain>
    </source>
</reference>
<keyword evidence="1" id="KW-0472">Membrane</keyword>
<dbReference type="AlphaFoldDB" id="A0A418KUH0"/>
<dbReference type="Proteomes" id="UP000284057">
    <property type="component" value="Unassembled WGS sequence"/>
</dbReference>
<feature type="transmembrane region" description="Helical" evidence="1">
    <location>
        <begin position="32"/>
        <end position="54"/>
    </location>
</feature>
<dbReference type="EMBL" id="QUAL01000050">
    <property type="protein sequence ID" value="RIQ32123.1"/>
    <property type="molecule type" value="Genomic_DNA"/>
</dbReference>
<evidence type="ECO:0000313" key="2">
    <source>
        <dbReference type="EMBL" id="RIQ32123.1"/>
    </source>
</evidence>
<evidence type="ECO:0000256" key="1">
    <source>
        <dbReference type="SAM" id="Phobius"/>
    </source>
</evidence>
<sequence length="94" mass="10199">MRGIVGRFVHASRLAAARDHASSRPLTRREGIIRLFGPIVGRFVAFAGVVALAVPVSPRIAGLWTSMIIQDRSHHEDVSRVTMPAGVVKWGNTS</sequence>
<comment type="caution">
    <text evidence="2">The sequence shown here is derived from an EMBL/GenBank/DDBJ whole genome shotgun (WGS) entry which is preliminary data.</text>
</comment>
<evidence type="ECO:0000313" key="3">
    <source>
        <dbReference type="Proteomes" id="UP000284057"/>
    </source>
</evidence>
<protein>
    <submittedName>
        <fullName evidence="2">Uncharacterized protein</fullName>
    </submittedName>
</protein>
<accession>A0A418KUH0</accession>
<keyword evidence="3" id="KW-1185">Reference proteome</keyword>
<organism evidence="2 3">
    <name type="scientific">Jiangella rhizosphaerae</name>
    <dbReference type="NCBI Taxonomy" id="2293569"/>
    <lineage>
        <taxon>Bacteria</taxon>
        <taxon>Bacillati</taxon>
        <taxon>Actinomycetota</taxon>
        <taxon>Actinomycetes</taxon>
        <taxon>Jiangellales</taxon>
        <taxon>Jiangellaceae</taxon>
        <taxon>Jiangella</taxon>
    </lineage>
</organism>
<keyword evidence="1" id="KW-1133">Transmembrane helix</keyword>
<proteinExistence type="predicted"/>